<dbReference type="RefSeq" id="WP_136959404.1">
    <property type="nucleotide sequence ID" value="NZ_CP039690.1"/>
</dbReference>
<evidence type="ECO:0000313" key="2">
    <source>
        <dbReference type="Proteomes" id="UP000298781"/>
    </source>
</evidence>
<protein>
    <submittedName>
        <fullName evidence="1">Uncharacterized protein</fullName>
    </submittedName>
</protein>
<reference evidence="1 2" key="1">
    <citation type="submission" date="2019-04" db="EMBL/GenBank/DDBJ databases">
        <title>Phreatobacter aquaticus sp. nov.</title>
        <authorList>
            <person name="Choi A."/>
        </authorList>
    </citation>
    <scope>NUCLEOTIDE SEQUENCE [LARGE SCALE GENOMIC DNA]</scope>
    <source>
        <strain evidence="1 2">KCTC 52518</strain>
    </source>
</reference>
<evidence type="ECO:0000313" key="1">
    <source>
        <dbReference type="EMBL" id="QCI63948.1"/>
    </source>
</evidence>
<sequence length="199" mass="22469">MNAKRLKKLPERPDPATVEMNAVHKLRELVQRAFPQGGRIKPNFAKAALTGSLGIVQEIAQNASLPTKTKIELLSKIYAAANRAVEELAKVPTDIPLWAERTEWRMSPCDFVKINFPTYGKGLSSGDIEDKQLTQALLNYKKRYGWPEDFDLPTKAQAMNRVIAEQGPDINLRGLAAEPPAVQRERVRIWKAQTRRLKK</sequence>
<dbReference type="EMBL" id="CP039690">
    <property type="protein sequence ID" value="QCI63948.1"/>
    <property type="molecule type" value="Genomic_DNA"/>
</dbReference>
<dbReference type="Proteomes" id="UP000298781">
    <property type="component" value="Chromosome"/>
</dbReference>
<organism evidence="1 2">
    <name type="scientific">Phreatobacter stygius</name>
    <dbReference type="NCBI Taxonomy" id="1940610"/>
    <lineage>
        <taxon>Bacteria</taxon>
        <taxon>Pseudomonadati</taxon>
        <taxon>Pseudomonadota</taxon>
        <taxon>Alphaproteobacteria</taxon>
        <taxon>Hyphomicrobiales</taxon>
        <taxon>Phreatobacteraceae</taxon>
        <taxon>Phreatobacter</taxon>
    </lineage>
</organism>
<name>A0A4D7AZ65_9HYPH</name>
<proteinExistence type="predicted"/>
<keyword evidence="2" id="KW-1185">Reference proteome</keyword>
<dbReference type="AlphaFoldDB" id="A0A4D7AZ65"/>
<dbReference type="KEGG" id="pstg:E8M01_06625"/>
<gene>
    <name evidence="1" type="ORF">E8M01_06625</name>
</gene>
<accession>A0A4D7AZ65</accession>